<accession>L7JWD7</accession>
<feature type="transmembrane region" description="Helical" evidence="1">
    <location>
        <begin position="6"/>
        <end position="31"/>
    </location>
</feature>
<organism evidence="2 3">
    <name type="scientific">Trachipleistophora hominis</name>
    <name type="common">Microsporidian parasite</name>
    <dbReference type="NCBI Taxonomy" id="72359"/>
    <lineage>
        <taxon>Eukaryota</taxon>
        <taxon>Fungi</taxon>
        <taxon>Fungi incertae sedis</taxon>
        <taxon>Microsporidia</taxon>
        <taxon>Pleistophoridae</taxon>
        <taxon>Trachipleistophora</taxon>
    </lineage>
</organism>
<name>L7JWD7_TRAHO</name>
<evidence type="ECO:0000256" key="1">
    <source>
        <dbReference type="SAM" id="Phobius"/>
    </source>
</evidence>
<dbReference type="Proteomes" id="UP000011185">
    <property type="component" value="Unassembled WGS sequence"/>
</dbReference>
<dbReference type="InParanoid" id="L7JWD7"/>
<protein>
    <submittedName>
        <fullName evidence="2">Uncharacterized protein</fullName>
    </submittedName>
</protein>
<evidence type="ECO:0000313" key="2">
    <source>
        <dbReference type="EMBL" id="ELQ75630.1"/>
    </source>
</evidence>
<evidence type="ECO:0000313" key="3">
    <source>
        <dbReference type="Proteomes" id="UP000011185"/>
    </source>
</evidence>
<keyword evidence="1" id="KW-0472">Membrane</keyword>
<dbReference type="OMA" id="NYMRFAK"/>
<dbReference type="HOGENOM" id="CLU_1448761_0_0_1"/>
<dbReference type="OrthoDB" id="10374725at2759"/>
<dbReference type="AlphaFoldDB" id="L7JWD7"/>
<keyword evidence="1" id="KW-0812">Transmembrane</keyword>
<reference evidence="2 3" key="1">
    <citation type="journal article" date="2012" name="PLoS Pathog.">
        <title>The genome of the obligate intracellular parasite Trachipleistophora hominis: new insights into microsporidian genome dynamics and reductive evolution.</title>
        <authorList>
            <person name="Heinz E."/>
            <person name="Williams T.A."/>
            <person name="Nakjang S."/>
            <person name="Noel C.J."/>
            <person name="Swan D.C."/>
            <person name="Goldberg A.V."/>
            <person name="Harris S.R."/>
            <person name="Weinmaier T."/>
            <person name="Markert S."/>
            <person name="Becher D."/>
            <person name="Bernhardt J."/>
            <person name="Dagan T."/>
            <person name="Hacker C."/>
            <person name="Lucocq J.M."/>
            <person name="Schweder T."/>
            <person name="Rattei T."/>
            <person name="Hall N."/>
            <person name="Hirt R.P."/>
            <person name="Embley T.M."/>
        </authorList>
    </citation>
    <scope>NUCLEOTIDE SEQUENCE [LARGE SCALE GENOMIC DNA]</scope>
</reference>
<dbReference type="EMBL" id="JH993937">
    <property type="protein sequence ID" value="ELQ75630.1"/>
    <property type="molecule type" value="Genomic_DNA"/>
</dbReference>
<dbReference type="VEuPathDB" id="MicrosporidiaDB:THOM_1401"/>
<gene>
    <name evidence="2" type="ORF">THOM_1401</name>
</gene>
<proteinExistence type="predicted"/>
<keyword evidence="1" id="KW-1133">Transmembrane helix</keyword>
<keyword evidence="3" id="KW-1185">Reference proteome</keyword>
<sequence>MIGIKLKWIVLSFFIFLFAVFTPLLLLTLYIKSKRIDRAFTNAIKDIPATEQTLNHLLVKDTKLYVLESVQDSEIDKIDLSILSNENILVYDHLKLEKACNSFLNSIFGEFGLKIFYRKSLVIKFVRLVNYMRFAKFVKNSLVLITIKGTKLEITAKSNDKFKKHEISFDKSDEPMLICKYIINVLQ</sequence>